<proteinExistence type="predicted"/>
<name>A0A9Q1KGK9_9CARY</name>
<evidence type="ECO:0000256" key="1">
    <source>
        <dbReference type="SAM" id="MobiDB-lite"/>
    </source>
</evidence>
<protein>
    <submittedName>
        <fullName evidence="2">Uncharacterized protein</fullName>
    </submittedName>
</protein>
<dbReference type="Proteomes" id="UP001153076">
    <property type="component" value="Unassembled WGS sequence"/>
</dbReference>
<accession>A0A9Q1KGK9</accession>
<keyword evidence="3" id="KW-1185">Reference proteome</keyword>
<evidence type="ECO:0000313" key="2">
    <source>
        <dbReference type="EMBL" id="KAJ8442988.1"/>
    </source>
</evidence>
<feature type="compositionally biased region" description="Basic and acidic residues" evidence="1">
    <location>
        <begin position="1"/>
        <end position="16"/>
    </location>
</feature>
<feature type="region of interest" description="Disordered" evidence="1">
    <location>
        <begin position="38"/>
        <end position="59"/>
    </location>
</feature>
<comment type="caution">
    <text evidence="2">The sequence shown here is derived from an EMBL/GenBank/DDBJ whole genome shotgun (WGS) entry which is preliminary data.</text>
</comment>
<organism evidence="2 3">
    <name type="scientific">Carnegiea gigantea</name>
    <dbReference type="NCBI Taxonomy" id="171969"/>
    <lineage>
        <taxon>Eukaryota</taxon>
        <taxon>Viridiplantae</taxon>
        <taxon>Streptophyta</taxon>
        <taxon>Embryophyta</taxon>
        <taxon>Tracheophyta</taxon>
        <taxon>Spermatophyta</taxon>
        <taxon>Magnoliopsida</taxon>
        <taxon>eudicotyledons</taxon>
        <taxon>Gunneridae</taxon>
        <taxon>Pentapetalae</taxon>
        <taxon>Caryophyllales</taxon>
        <taxon>Cactineae</taxon>
        <taxon>Cactaceae</taxon>
        <taxon>Cactoideae</taxon>
        <taxon>Echinocereeae</taxon>
        <taxon>Carnegiea</taxon>
    </lineage>
</organism>
<sequence>MHEEVLADLEGLRAENGEEQTNALDDIYAHYKDSYDADNPITSDIDDDDGDDKQRKKKKKRTIKYSRYNASSSKEGVELQASLNHSSNAIASPPLDPALAPPVSAYVASTFAHTTCVTCTDSFFVNTTLETVTTSCAHVIDALDFPSIIDFFDAATELPTIEFDTTTAARDAADIFINYIPKGKLPVRRNQVGEPIPTQNTLTFTTLDE</sequence>
<gene>
    <name evidence="2" type="ORF">Cgig2_014510</name>
</gene>
<dbReference type="AlphaFoldDB" id="A0A9Q1KGK9"/>
<reference evidence="2" key="1">
    <citation type="submission" date="2022-04" db="EMBL/GenBank/DDBJ databases">
        <title>Carnegiea gigantea Genome sequencing and assembly v2.</title>
        <authorList>
            <person name="Copetti D."/>
            <person name="Sanderson M.J."/>
            <person name="Burquez A."/>
            <person name="Wojciechowski M.F."/>
        </authorList>
    </citation>
    <scope>NUCLEOTIDE SEQUENCE</scope>
    <source>
        <strain evidence="2">SGP5-SGP5p</strain>
        <tissue evidence="2">Aerial part</tissue>
    </source>
</reference>
<dbReference type="EMBL" id="JAKOGI010000130">
    <property type="protein sequence ID" value="KAJ8442988.1"/>
    <property type="molecule type" value="Genomic_DNA"/>
</dbReference>
<evidence type="ECO:0000313" key="3">
    <source>
        <dbReference type="Proteomes" id="UP001153076"/>
    </source>
</evidence>
<feature type="region of interest" description="Disordered" evidence="1">
    <location>
        <begin position="1"/>
        <end position="24"/>
    </location>
</feature>